<keyword evidence="1" id="KW-0812">Transmembrane</keyword>
<name>A0A9K3N1H2_HELAN</name>
<comment type="caution">
    <text evidence="2">The sequence shown here is derived from an EMBL/GenBank/DDBJ whole genome shotgun (WGS) entry which is preliminary data.</text>
</comment>
<dbReference type="Gramene" id="mRNA:HanXRQr2_Chr11g0509541">
    <property type="protein sequence ID" value="mRNA:HanXRQr2_Chr11g0509541"/>
    <property type="gene ID" value="HanXRQr2_Chr11g0509541"/>
</dbReference>
<keyword evidence="1" id="KW-0472">Membrane</keyword>
<feature type="transmembrane region" description="Helical" evidence="1">
    <location>
        <begin position="15"/>
        <end position="38"/>
    </location>
</feature>
<keyword evidence="1" id="KW-1133">Transmembrane helix</keyword>
<keyword evidence="3" id="KW-1185">Reference proteome</keyword>
<dbReference type="AlphaFoldDB" id="A0A9K3N1H2"/>
<dbReference type="EMBL" id="MNCJ02000326">
    <property type="protein sequence ID" value="KAF5783577.1"/>
    <property type="molecule type" value="Genomic_DNA"/>
</dbReference>
<organism evidence="2 3">
    <name type="scientific">Helianthus annuus</name>
    <name type="common">Common sunflower</name>
    <dbReference type="NCBI Taxonomy" id="4232"/>
    <lineage>
        <taxon>Eukaryota</taxon>
        <taxon>Viridiplantae</taxon>
        <taxon>Streptophyta</taxon>
        <taxon>Embryophyta</taxon>
        <taxon>Tracheophyta</taxon>
        <taxon>Spermatophyta</taxon>
        <taxon>Magnoliopsida</taxon>
        <taxon>eudicotyledons</taxon>
        <taxon>Gunneridae</taxon>
        <taxon>Pentapetalae</taxon>
        <taxon>asterids</taxon>
        <taxon>campanulids</taxon>
        <taxon>Asterales</taxon>
        <taxon>Asteraceae</taxon>
        <taxon>Asteroideae</taxon>
        <taxon>Heliantheae alliance</taxon>
        <taxon>Heliantheae</taxon>
        <taxon>Helianthus</taxon>
    </lineage>
</organism>
<evidence type="ECO:0000256" key="1">
    <source>
        <dbReference type="SAM" id="Phobius"/>
    </source>
</evidence>
<accession>A0A9K3N1H2</accession>
<dbReference type="Proteomes" id="UP000215914">
    <property type="component" value="Unassembled WGS sequence"/>
</dbReference>
<gene>
    <name evidence="2" type="ORF">HanXRQr2_Chr11g0509541</name>
</gene>
<proteinExistence type="predicted"/>
<reference evidence="2" key="1">
    <citation type="journal article" date="2017" name="Nature">
        <title>The sunflower genome provides insights into oil metabolism, flowering and Asterid evolution.</title>
        <authorList>
            <person name="Badouin H."/>
            <person name="Gouzy J."/>
            <person name="Grassa C.J."/>
            <person name="Murat F."/>
            <person name="Staton S.E."/>
            <person name="Cottret L."/>
            <person name="Lelandais-Briere C."/>
            <person name="Owens G.L."/>
            <person name="Carrere S."/>
            <person name="Mayjonade B."/>
            <person name="Legrand L."/>
            <person name="Gill N."/>
            <person name="Kane N.C."/>
            <person name="Bowers J.E."/>
            <person name="Hubner S."/>
            <person name="Bellec A."/>
            <person name="Berard A."/>
            <person name="Berges H."/>
            <person name="Blanchet N."/>
            <person name="Boniface M.C."/>
            <person name="Brunel D."/>
            <person name="Catrice O."/>
            <person name="Chaidir N."/>
            <person name="Claudel C."/>
            <person name="Donnadieu C."/>
            <person name="Faraut T."/>
            <person name="Fievet G."/>
            <person name="Helmstetter N."/>
            <person name="King M."/>
            <person name="Knapp S.J."/>
            <person name="Lai Z."/>
            <person name="Le Paslier M.C."/>
            <person name="Lippi Y."/>
            <person name="Lorenzon L."/>
            <person name="Mandel J.R."/>
            <person name="Marage G."/>
            <person name="Marchand G."/>
            <person name="Marquand E."/>
            <person name="Bret-Mestries E."/>
            <person name="Morien E."/>
            <person name="Nambeesan S."/>
            <person name="Nguyen T."/>
            <person name="Pegot-Espagnet P."/>
            <person name="Pouilly N."/>
            <person name="Raftis F."/>
            <person name="Sallet E."/>
            <person name="Schiex T."/>
            <person name="Thomas J."/>
            <person name="Vandecasteele C."/>
            <person name="Vares D."/>
            <person name="Vear F."/>
            <person name="Vautrin S."/>
            <person name="Crespi M."/>
            <person name="Mangin B."/>
            <person name="Burke J.M."/>
            <person name="Salse J."/>
            <person name="Munos S."/>
            <person name="Vincourt P."/>
            <person name="Rieseberg L.H."/>
            <person name="Langlade N.B."/>
        </authorList>
    </citation>
    <scope>NUCLEOTIDE SEQUENCE</scope>
    <source>
        <tissue evidence="2">Leaves</tissue>
    </source>
</reference>
<protein>
    <submittedName>
        <fullName evidence="2">Uncharacterized protein</fullName>
    </submittedName>
</protein>
<evidence type="ECO:0000313" key="3">
    <source>
        <dbReference type="Proteomes" id="UP000215914"/>
    </source>
</evidence>
<sequence length="122" mass="13980">MIWVLINVLVIKSRLCVYLLKSGGVLFEPVSSWSLFMLFSNDSTVSFVRVSKHFLFDIFSLILLFAKSVLIVITLCYFCIDGLGVFHVVLWEFPLNKLGFLEFKKEVCCLLVLKTRCCLVMA</sequence>
<reference evidence="2" key="2">
    <citation type="submission" date="2020-06" db="EMBL/GenBank/DDBJ databases">
        <title>Helianthus annuus Genome sequencing and assembly Release 2.</title>
        <authorList>
            <person name="Gouzy J."/>
            <person name="Langlade N."/>
            <person name="Munos S."/>
        </authorList>
    </citation>
    <scope>NUCLEOTIDE SEQUENCE</scope>
    <source>
        <tissue evidence="2">Leaves</tissue>
    </source>
</reference>
<feature type="transmembrane region" description="Helical" evidence="1">
    <location>
        <begin position="58"/>
        <end position="80"/>
    </location>
</feature>
<evidence type="ECO:0000313" key="2">
    <source>
        <dbReference type="EMBL" id="KAF5783577.1"/>
    </source>
</evidence>